<keyword evidence="6" id="KW-0158">Chromosome</keyword>
<dbReference type="PANTHER" id="PTHR28222:SF1">
    <property type="entry name" value="DASH COMPLEX SUBUNIT DAD4"/>
    <property type="match status" value="1"/>
</dbReference>
<dbReference type="Pfam" id="PF08650">
    <property type="entry name" value="DASH_Dad4"/>
    <property type="match status" value="1"/>
</dbReference>
<evidence type="ECO:0000256" key="13">
    <source>
        <dbReference type="ARBA" id="ARBA00023242"/>
    </source>
</evidence>
<comment type="similarity">
    <text evidence="4">Belongs to the DASH complex DAD4 family.</text>
</comment>
<keyword evidence="7" id="KW-0963">Cytoplasm</keyword>
<reference evidence="19" key="2">
    <citation type="submission" date="2015-01" db="EMBL/GenBank/DDBJ databases">
        <title>Evolutionary Origins and Diversification of the Mycorrhizal Mutualists.</title>
        <authorList>
            <consortium name="DOE Joint Genome Institute"/>
            <consortium name="Mycorrhizal Genomics Consortium"/>
            <person name="Kohler A."/>
            <person name="Kuo A."/>
            <person name="Nagy L.G."/>
            <person name="Floudas D."/>
            <person name="Copeland A."/>
            <person name="Barry K.W."/>
            <person name="Cichocki N."/>
            <person name="Veneault-Fourrey C."/>
            <person name="LaButti K."/>
            <person name="Lindquist E.A."/>
            <person name="Lipzen A."/>
            <person name="Lundell T."/>
            <person name="Morin E."/>
            <person name="Murat C."/>
            <person name="Riley R."/>
            <person name="Ohm R."/>
            <person name="Sun H."/>
            <person name="Tunlid A."/>
            <person name="Henrissat B."/>
            <person name="Grigoriev I.V."/>
            <person name="Hibbett D.S."/>
            <person name="Martin F."/>
        </authorList>
    </citation>
    <scope>NUCLEOTIDE SEQUENCE [LARGE SCALE GENOMIC DNA]</scope>
    <source>
        <strain evidence="19">MUT 4182</strain>
    </source>
</reference>
<dbReference type="GO" id="GO:0051301">
    <property type="term" value="P:cell division"/>
    <property type="evidence" value="ECO:0007669"/>
    <property type="project" value="UniProtKB-KW"/>
</dbReference>
<dbReference type="GO" id="GO:0008608">
    <property type="term" value="P:attachment of spindle microtubules to kinetochore"/>
    <property type="evidence" value="ECO:0007669"/>
    <property type="project" value="InterPro"/>
</dbReference>
<evidence type="ECO:0000256" key="12">
    <source>
        <dbReference type="ARBA" id="ARBA00023212"/>
    </source>
</evidence>
<evidence type="ECO:0000256" key="7">
    <source>
        <dbReference type="ARBA" id="ARBA00022490"/>
    </source>
</evidence>
<comment type="subcellular location">
    <subcellularLocation>
        <location evidence="3">Chromosome</location>
        <location evidence="3">Centromere</location>
        <location evidence="3">Kinetochore</location>
    </subcellularLocation>
    <subcellularLocation>
        <location evidence="2">Cytoplasm</location>
        <location evidence="2">Cytoskeleton</location>
        <location evidence="2">Spindle</location>
    </subcellularLocation>
    <subcellularLocation>
        <location evidence="1">Nucleus</location>
    </subcellularLocation>
</comment>
<keyword evidence="12" id="KW-0206">Cytoskeleton</keyword>
<name>A0A0C3QAZ7_9AGAM</name>
<evidence type="ECO:0000256" key="9">
    <source>
        <dbReference type="ARBA" id="ARBA00022701"/>
    </source>
</evidence>
<dbReference type="HOGENOM" id="CLU_177920_1_1_1"/>
<evidence type="ECO:0000256" key="17">
    <source>
        <dbReference type="SAM" id="MobiDB-lite"/>
    </source>
</evidence>
<keyword evidence="10" id="KW-0498">Mitosis</keyword>
<evidence type="ECO:0000256" key="8">
    <source>
        <dbReference type="ARBA" id="ARBA00022618"/>
    </source>
</evidence>
<dbReference type="STRING" id="1051891.A0A0C3QAZ7"/>
<gene>
    <name evidence="18" type="ORF">M407DRAFT_245494</name>
</gene>
<keyword evidence="19" id="KW-1185">Reference proteome</keyword>
<evidence type="ECO:0000256" key="4">
    <source>
        <dbReference type="ARBA" id="ARBA00009754"/>
    </source>
</evidence>
<dbReference type="GO" id="GO:0042729">
    <property type="term" value="C:DASH complex"/>
    <property type="evidence" value="ECO:0007669"/>
    <property type="project" value="InterPro"/>
</dbReference>
<proteinExistence type="inferred from homology"/>
<evidence type="ECO:0000256" key="5">
    <source>
        <dbReference type="ARBA" id="ARBA00020259"/>
    </source>
</evidence>
<protein>
    <recommendedName>
        <fullName evidence="5">DASH complex subunit DAD4</fullName>
    </recommendedName>
    <alternativeName>
        <fullName evidence="16">Outer kinetochore protein DAD4</fullName>
    </alternativeName>
</protein>
<sequence length="94" mass="10833">MENPHEEKQAVYLERIIKNADKCLEAIRELNASIEAICVSNHDVHVASELFENYRRNVSWNLKQHPMPEPVMLEQRLPNETEPAESPAASPKRT</sequence>
<keyword evidence="8" id="KW-0132">Cell division</keyword>
<evidence type="ECO:0000256" key="2">
    <source>
        <dbReference type="ARBA" id="ARBA00004186"/>
    </source>
</evidence>
<evidence type="ECO:0000256" key="6">
    <source>
        <dbReference type="ARBA" id="ARBA00022454"/>
    </source>
</evidence>
<dbReference type="AlphaFoldDB" id="A0A0C3QAZ7"/>
<evidence type="ECO:0000256" key="1">
    <source>
        <dbReference type="ARBA" id="ARBA00004123"/>
    </source>
</evidence>
<evidence type="ECO:0000256" key="3">
    <source>
        <dbReference type="ARBA" id="ARBA00004629"/>
    </source>
</evidence>
<keyword evidence="13" id="KW-0539">Nucleus</keyword>
<dbReference type="GO" id="GO:0005874">
    <property type="term" value="C:microtubule"/>
    <property type="evidence" value="ECO:0007669"/>
    <property type="project" value="UniProtKB-KW"/>
</dbReference>
<keyword evidence="15" id="KW-0137">Centromere</keyword>
<evidence type="ECO:0000256" key="16">
    <source>
        <dbReference type="ARBA" id="ARBA00030569"/>
    </source>
</evidence>
<accession>A0A0C3QAZ7</accession>
<dbReference type="OrthoDB" id="5516652at2759"/>
<organism evidence="18 19">
    <name type="scientific">Tulasnella calospora MUT 4182</name>
    <dbReference type="NCBI Taxonomy" id="1051891"/>
    <lineage>
        <taxon>Eukaryota</taxon>
        <taxon>Fungi</taxon>
        <taxon>Dikarya</taxon>
        <taxon>Basidiomycota</taxon>
        <taxon>Agaricomycotina</taxon>
        <taxon>Agaricomycetes</taxon>
        <taxon>Cantharellales</taxon>
        <taxon>Tulasnellaceae</taxon>
        <taxon>Tulasnella</taxon>
    </lineage>
</organism>
<dbReference type="EMBL" id="KN823139">
    <property type="protein sequence ID" value="KIO21414.1"/>
    <property type="molecule type" value="Genomic_DNA"/>
</dbReference>
<dbReference type="Proteomes" id="UP000054248">
    <property type="component" value="Unassembled WGS sequence"/>
</dbReference>
<dbReference type="GO" id="GO:0072686">
    <property type="term" value="C:mitotic spindle"/>
    <property type="evidence" value="ECO:0007669"/>
    <property type="project" value="InterPro"/>
</dbReference>
<feature type="region of interest" description="Disordered" evidence="17">
    <location>
        <begin position="73"/>
        <end position="94"/>
    </location>
</feature>
<dbReference type="InterPro" id="IPR013959">
    <property type="entry name" value="DASH_Dad4"/>
</dbReference>
<evidence type="ECO:0000256" key="14">
    <source>
        <dbReference type="ARBA" id="ARBA00023306"/>
    </source>
</evidence>
<evidence type="ECO:0000256" key="11">
    <source>
        <dbReference type="ARBA" id="ARBA00022838"/>
    </source>
</evidence>
<evidence type="ECO:0000256" key="10">
    <source>
        <dbReference type="ARBA" id="ARBA00022776"/>
    </source>
</evidence>
<keyword evidence="14" id="KW-0131">Cell cycle</keyword>
<evidence type="ECO:0000313" key="18">
    <source>
        <dbReference type="EMBL" id="KIO21414.1"/>
    </source>
</evidence>
<keyword evidence="9" id="KW-0493">Microtubule</keyword>
<keyword evidence="11" id="KW-0995">Kinetochore</keyword>
<reference evidence="18 19" key="1">
    <citation type="submission" date="2014-04" db="EMBL/GenBank/DDBJ databases">
        <authorList>
            <consortium name="DOE Joint Genome Institute"/>
            <person name="Kuo A."/>
            <person name="Girlanda M."/>
            <person name="Perotto S."/>
            <person name="Kohler A."/>
            <person name="Nagy L.G."/>
            <person name="Floudas D."/>
            <person name="Copeland A."/>
            <person name="Barry K.W."/>
            <person name="Cichocki N."/>
            <person name="Veneault-Fourrey C."/>
            <person name="LaButti K."/>
            <person name="Lindquist E.A."/>
            <person name="Lipzen A."/>
            <person name="Lundell T."/>
            <person name="Morin E."/>
            <person name="Murat C."/>
            <person name="Sun H."/>
            <person name="Tunlid A."/>
            <person name="Henrissat B."/>
            <person name="Grigoriev I.V."/>
            <person name="Hibbett D.S."/>
            <person name="Martin F."/>
            <person name="Nordberg H.P."/>
            <person name="Cantor M.N."/>
            <person name="Hua S.X."/>
        </authorList>
    </citation>
    <scope>NUCLEOTIDE SEQUENCE [LARGE SCALE GENOMIC DNA]</scope>
    <source>
        <strain evidence="18 19">MUT 4182</strain>
    </source>
</reference>
<evidence type="ECO:0000256" key="15">
    <source>
        <dbReference type="ARBA" id="ARBA00023328"/>
    </source>
</evidence>
<evidence type="ECO:0000313" key="19">
    <source>
        <dbReference type="Proteomes" id="UP000054248"/>
    </source>
</evidence>
<dbReference type="PANTHER" id="PTHR28222">
    <property type="entry name" value="DASH COMPLEX SUBUNIT DAD4"/>
    <property type="match status" value="1"/>
</dbReference>